<reference evidence="6 7" key="1">
    <citation type="submission" date="2019-09" db="EMBL/GenBank/DDBJ databases">
        <authorList>
            <person name="Leyn A S."/>
        </authorList>
    </citation>
    <scope>NUCLEOTIDE SEQUENCE [LARGE SCALE GENOMIC DNA]</scope>
    <source>
        <strain evidence="6">AA231_1</strain>
    </source>
</reference>
<evidence type="ECO:0000259" key="5">
    <source>
        <dbReference type="Pfam" id="PF07730"/>
    </source>
</evidence>
<dbReference type="Proteomes" id="UP000399805">
    <property type="component" value="Unassembled WGS sequence"/>
</dbReference>
<keyword evidence="7" id="KW-1185">Reference proteome</keyword>
<organism evidence="6 7">
    <name type="scientific">Amycolatopsis camponoti</name>
    <dbReference type="NCBI Taxonomy" id="2606593"/>
    <lineage>
        <taxon>Bacteria</taxon>
        <taxon>Bacillati</taxon>
        <taxon>Actinomycetota</taxon>
        <taxon>Actinomycetes</taxon>
        <taxon>Pseudonocardiales</taxon>
        <taxon>Pseudonocardiaceae</taxon>
        <taxon>Amycolatopsis</taxon>
    </lineage>
</organism>
<keyword evidence="2 6" id="KW-0418">Kinase</keyword>
<keyword evidence="4" id="KW-0472">Membrane</keyword>
<evidence type="ECO:0000313" key="7">
    <source>
        <dbReference type="Proteomes" id="UP000399805"/>
    </source>
</evidence>
<gene>
    <name evidence="6" type="ORF">AA23TX_05715</name>
</gene>
<evidence type="ECO:0000256" key="1">
    <source>
        <dbReference type="ARBA" id="ARBA00022679"/>
    </source>
</evidence>
<dbReference type="GO" id="GO:0000155">
    <property type="term" value="F:phosphorelay sensor kinase activity"/>
    <property type="evidence" value="ECO:0007669"/>
    <property type="project" value="InterPro"/>
</dbReference>
<keyword evidence="4" id="KW-0812">Transmembrane</keyword>
<feature type="domain" description="Signal transduction histidine kinase subgroup 3 dimerisation and phosphoacceptor" evidence="5">
    <location>
        <begin position="203"/>
        <end position="271"/>
    </location>
</feature>
<sequence>MGTAMAKDEAQKYGLGSRETWWEDPPPNRGKSGPDKFRWPFLSIVFTLPYLIPVTKSLLAVDRVTPGVVALWVLVYGVAVSYALFPVAFDRGRPFRFAYSVWMLALGLTVVAATHTNPFVLLYGTAALVFLLPLAWVVLLDGAALLVAAVILLVNGRFGDNWGDLVTVGSVTMAMFFMSSLVRAVRRLQLANEEIATLAVANERERVARDLHDLLGHSLTTITVKAGLARRVLESSGDIPRAVEEIREVEGLTRSALSDVRATVSEYREVSLSAEIVGARAALRAAEIDADLPHAVDNVRPELQSVFGYVLREAVTNVLRHSGAKLVRVKLGDTWLEVEDDGTATEVVPGNGLRGLTERLAAVGGTVRASARSGGGLTVRAEVPLPESRAAAPVVRAEPAGGLA</sequence>
<keyword evidence="1" id="KW-0808">Transferase</keyword>
<keyword evidence="3" id="KW-0902">Two-component regulatory system</keyword>
<dbReference type="PANTHER" id="PTHR24421">
    <property type="entry name" value="NITRATE/NITRITE SENSOR PROTEIN NARX-RELATED"/>
    <property type="match status" value="1"/>
</dbReference>
<dbReference type="SUPFAM" id="SSF55874">
    <property type="entry name" value="ATPase domain of HSP90 chaperone/DNA topoisomerase II/histidine kinase"/>
    <property type="match status" value="1"/>
</dbReference>
<feature type="transmembrane region" description="Helical" evidence="4">
    <location>
        <begin position="120"/>
        <end position="153"/>
    </location>
</feature>
<evidence type="ECO:0000256" key="4">
    <source>
        <dbReference type="SAM" id="Phobius"/>
    </source>
</evidence>
<accession>A0A6I8LS00</accession>
<dbReference type="GO" id="GO:0046983">
    <property type="term" value="F:protein dimerization activity"/>
    <property type="evidence" value="ECO:0007669"/>
    <property type="project" value="InterPro"/>
</dbReference>
<protein>
    <submittedName>
        <fullName evidence="6">Sensor histidine kinase</fullName>
    </submittedName>
</protein>
<evidence type="ECO:0000313" key="6">
    <source>
        <dbReference type="EMBL" id="VVJ20694.1"/>
    </source>
</evidence>
<name>A0A6I8LS00_9PSEU</name>
<dbReference type="EMBL" id="CABVGP010000002">
    <property type="protein sequence ID" value="VVJ20694.1"/>
    <property type="molecule type" value="Genomic_DNA"/>
</dbReference>
<feature type="transmembrane region" description="Helical" evidence="4">
    <location>
        <begin position="97"/>
        <end position="114"/>
    </location>
</feature>
<dbReference type="PANTHER" id="PTHR24421:SF63">
    <property type="entry name" value="SENSOR HISTIDINE KINASE DESK"/>
    <property type="match status" value="1"/>
</dbReference>
<proteinExistence type="predicted"/>
<dbReference type="AlphaFoldDB" id="A0A6I8LS00"/>
<feature type="transmembrane region" description="Helical" evidence="4">
    <location>
        <begin position="67"/>
        <end position="85"/>
    </location>
</feature>
<dbReference type="Gene3D" id="3.30.565.10">
    <property type="entry name" value="Histidine kinase-like ATPase, C-terminal domain"/>
    <property type="match status" value="1"/>
</dbReference>
<dbReference type="InterPro" id="IPR050482">
    <property type="entry name" value="Sensor_HK_TwoCompSys"/>
</dbReference>
<evidence type="ECO:0000256" key="2">
    <source>
        <dbReference type="ARBA" id="ARBA00022777"/>
    </source>
</evidence>
<dbReference type="Pfam" id="PF07730">
    <property type="entry name" value="HisKA_3"/>
    <property type="match status" value="1"/>
</dbReference>
<feature type="transmembrane region" description="Helical" evidence="4">
    <location>
        <begin position="165"/>
        <end position="185"/>
    </location>
</feature>
<keyword evidence="4" id="KW-1133">Transmembrane helix</keyword>
<dbReference type="GO" id="GO:0016020">
    <property type="term" value="C:membrane"/>
    <property type="evidence" value="ECO:0007669"/>
    <property type="project" value="InterPro"/>
</dbReference>
<feature type="transmembrane region" description="Helical" evidence="4">
    <location>
        <begin position="39"/>
        <end position="61"/>
    </location>
</feature>
<evidence type="ECO:0000256" key="3">
    <source>
        <dbReference type="ARBA" id="ARBA00023012"/>
    </source>
</evidence>
<dbReference type="InterPro" id="IPR011712">
    <property type="entry name" value="Sig_transdc_His_kin_sub3_dim/P"/>
</dbReference>
<dbReference type="InterPro" id="IPR036890">
    <property type="entry name" value="HATPase_C_sf"/>
</dbReference>
<dbReference type="Gene3D" id="1.20.5.1930">
    <property type="match status" value="1"/>
</dbReference>
<dbReference type="CDD" id="cd16917">
    <property type="entry name" value="HATPase_UhpB-NarQ-NarX-like"/>
    <property type="match status" value="1"/>
</dbReference>